<keyword evidence="1 3" id="KW-0719">Serine esterase</keyword>
<comment type="catalytic activity">
    <reaction evidence="3">
        <text>a carboxylic ester + H2O = an alcohol + a carboxylate + H(+)</text>
        <dbReference type="Rhea" id="RHEA:21164"/>
        <dbReference type="ChEBI" id="CHEBI:15377"/>
        <dbReference type="ChEBI" id="CHEBI:15378"/>
        <dbReference type="ChEBI" id="CHEBI:29067"/>
        <dbReference type="ChEBI" id="CHEBI:30879"/>
        <dbReference type="ChEBI" id="CHEBI:33308"/>
        <dbReference type="EC" id="3.1.1.1"/>
    </reaction>
</comment>
<comment type="caution">
    <text evidence="4">The sequence shown here is derived from an EMBL/GenBank/DDBJ whole genome shotgun (WGS) entry which is preliminary data.</text>
</comment>
<evidence type="ECO:0000256" key="1">
    <source>
        <dbReference type="ARBA" id="ARBA00022487"/>
    </source>
</evidence>
<organism evidence="4 5">
    <name type="scientific">Vibrio ostreicida</name>
    <dbReference type="NCBI Taxonomy" id="526588"/>
    <lineage>
        <taxon>Bacteria</taxon>
        <taxon>Pseudomonadati</taxon>
        <taxon>Pseudomonadota</taxon>
        <taxon>Gammaproteobacteria</taxon>
        <taxon>Vibrionales</taxon>
        <taxon>Vibrionaceae</taxon>
        <taxon>Vibrio</taxon>
    </lineage>
</organism>
<protein>
    <recommendedName>
        <fullName evidence="3">Esterase FrsA</fullName>
        <ecNumber evidence="3">3.1.1.1</ecNumber>
    </recommendedName>
</protein>
<dbReference type="PANTHER" id="PTHR22946">
    <property type="entry name" value="DIENELACTONE HYDROLASE DOMAIN-CONTAINING PROTEIN-RELATED"/>
    <property type="match status" value="1"/>
</dbReference>
<name>A0ABT8BQL9_9VIBR</name>
<dbReference type="HAMAP" id="MF_01063">
    <property type="entry name" value="FrsA"/>
    <property type="match status" value="1"/>
</dbReference>
<evidence type="ECO:0000256" key="2">
    <source>
        <dbReference type="ARBA" id="ARBA00022801"/>
    </source>
</evidence>
<dbReference type="PANTHER" id="PTHR22946:SF4">
    <property type="entry name" value="ESTERASE FRSA"/>
    <property type="match status" value="1"/>
</dbReference>
<dbReference type="EMBL" id="JAUFQC010000001">
    <property type="protein sequence ID" value="MDN3609228.1"/>
    <property type="molecule type" value="Genomic_DNA"/>
</dbReference>
<dbReference type="Gene3D" id="3.40.50.1820">
    <property type="entry name" value="alpha/beta hydrolase"/>
    <property type="match status" value="1"/>
</dbReference>
<proteinExistence type="inferred from homology"/>
<dbReference type="NCBIfam" id="NF003460">
    <property type="entry name" value="PRK05077.1"/>
    <property type="match status" value="1"/>
</dbReference>
<gene>
    <name evidence="3 4" type="primary">frsA</name>
    <name evidence="4" type="ORF">QWZ16_05750</name>
</gene>
<dbReference type="SUPFAM" id="SSF53474">
    <property type="entry name" value="alpha/beta-Hydrolases"/>
    <property type="match status" value="1"/>
</dbReference>
<dbReference type="InterPro" id="IPR050261">
    <property type="entry name" value="FrsA_esterase"/>
</dbReference>
<comment type="similarity">
    <text evidence="3">Belongs to the FrsA family.</text>
</comment>
<evidence type="ECO:0000313" key="5">
    <source>
        <dbReference type="Proteomes" id="UP001238540"/>
    </source>
</evidence>
<dbReference type="RefSeq" id="WP_076586454.1">
    <property type="nucleotide sequence ID" value="NZ_JABEYA020000002.1"/>
</dbReference>
<sequence>MTEDVSKNLSETLFTNHKQARETSALTQYMPSSQTVLDEKRGSDGAHWYRNLRRIQWAWQGIDPIEMDAVLAKIASSQHSRTHDEWLDTVMGYHSGNWTYEWTKLGMLHQKRSEELKGEAAADEMFGASLCFSIAGYPHLNNDNLAIQAQTLASNAYTEAAKKTKYIIKQIDVPYQNKKIVAHLHLTKTDKPQPVVIVSAGLDSLQTDMWKIFRDHLAQKDIAMLTVDMPSIGHNSHWKLTEDTSCLHQAVLNELFHIPWVDHHRVGLIGFRFGGNAMVRLSFMEQDKIKACVCLGAPIHDVLSSPEKLKKMPKMYLDVLASRLGKRVVDVNSLAGQLMAWSLKVQGILSSRKTKVPILAMSLDQDPVSPYSDNKLVALFSDYGQAKKISAKTITQGHEQSLDLAIKWLEEELMR</sequence>
<keyword evidence="2 3" id="KW-0378">Hydrolase</keyword>
<dbReference type="EC" id="3.1.1.1" evidence="3"/>
<comment type="function">
    <text evidence="3">Catalyzes the hydrolysis of esters.</text>
</comment>
<accession>A0ABT8BQL9</accession>
<dbReference type="InterPro" id="IPR029058">
    <property type="entry name" value="AB_hydrolase_fold"/>
</dbReference>
<reference evidence="5" key="1">
    <citation type="journal article" date="2019" name="Int. J. Syst. Evol. Microbiol.">
        <title>The Global Catalogue of Microorganisms (GCM) 10K type strain sequencing project: providing services to taxonomists for standard genome sequencing and annotation.</title>
        <authorList>
            <consortium name="The Broad Institute Genomics Platform"/>
            <consortium name="The Broad Institute Genome Sequencing Center for Infectious Disease"/>
            <person name="Wu L."/>
            <person name="Ma J."/>
        </authorList>
    </citation>
    <scope>NUCLEOTIDE SEQUENCE [LARGE SCALE GENOMIC DNA]</scope>
    <source>
        <strain evidence="5">CECT 7398</strain>
    </source>
</reference>
<evidence type="ECO:0000313" key="4">
    <source>
        <dbReference type="EMBL" id="MDN3609228.1"/>
    </source>
</evidence>
<dbReference type="InterPro" id="IPR010520">
    <property type="entry name" value="FrsA-like"/>
</dbReference>
<dbReference type="InterPro" id="IPR043423">
    <property type="entry name" value="FrsA"/>
</dbReference>
<keyword evidence="5" id="KW-1185">Reference proteome</keyword>
<dbReference type="Proteomes" id="UP001238540">
    <property type="component" value="Unassembled WGS sequence"/>
</dbReference>
<evidence type="ECO:0000256" key="3">
    <source>
        <dbReference type="HAMAP-Rule" id="MF_01063"/>
    </source>
</evidence>
<dbReference type="Pfam" id="PF06500">
    <property type="entry name" value="FrsA-like"/>
    <property type="match status" value="1"/>
</dbReference>